<feature type="region of interest" description="Disordered" evidence="1">
    <location>
        <begin position="31"/>
        <end position="50"/>
    </location>
</feature>
<reference evidence="2" key="1">
    <citation type="journal article" date="2020" name="Stud. Mycol.">
        <title>101 Dothideomycetes genomes: a test case for predicting lifestyles and emergence of pathogens.</title>
        <authorList>
            <person name="Haridas S."/>
            <person name="Albert R."/>
            <person name="Binder M."/>
            <person name="Bloem J."/>
            <person name="Labutti K."/>
            <person name="Salamov A."/>
            <person name="Andreopoulos B."/>
            <person name="Baker S."/>
            <person name="Barry K."/>
            <person name="Bills G."/>
            <person name="Bluhm B."/>
            <person name="Cannon C."/>
            <person name="Castanera R."/>
            <person name="Culley D."/>
            <person name="Daum C."/>
            <person name="Ezra D."/>
            <person name="Gonzalez J."/>
            <person name="Henrissat B."/>
            <person name="Kuo A."/>
            <person name="Liang C."/>
            <person name="Lipzen A."/>
            <person name="Lutzoni F."/>
            <person name="Magnuson J."/>
            <person name="Mondo S."/>
            <person name="Nolan M."/>
            <person name="Ohm R."/>
            <person name="Pangilinan J."/>
            <person name="Park H.-J."/>
            <person name="Ramirez L."/>
            <person name="Alfaro M."/>
            <person name="Sun H."/>
            <person name="Tritt A."/>
            <person name="Yoshinaga Y."/>
            <person name="Zwiers L.-H."/>
            <person name="Turgeon B."/>
            <person name="Goodwin S."/>
            <person name="Spatafora J."/>
            <person name="Crous P."/>
            <person name="Grigoriev I."/>
        </authorList>
    </citation>
    <scope>NUCLEOTIDE SEQUENCE</scope>
    <source>
        <strain evidence="2">CBS 113389</strain>
    </source>
</reference>
<feature type="compositionally biased region" description="Basic residues" evidence="1">
    <location>
        <begin position="165"/>
        <end position="189"/>
    </location>
</feature>
<evidence type="ECO:0008006" key="4">
    <source>
        <dbReference type="Google" id="ProtNLM"/>
    </source>
</evidence>
<organism evidence="2 3">
    <name type="scientific">Neohortaea acidophila</name>
    <dbReference type="NCBI Taxonomy" id="245834"/>
    <lineage>
        <taxon>Eukaryota</taxon>
        <taxon>Fungi</taxon>
        <taxon>Dikarya</taxon>
        <taxon>Ascomycota</taxon>
        <taxon>Pezizomycotina</taxon>
        <taxon>Dothideomycetes</taxon>
        <taxon>Dothideomycetidae</taxon>
        <taxon>Mycosphaerellales</taxon>
        <taxon>Teratosphaeriaceae</taxon>
        <taxon>Neohortaea</taxon>
    </lineage>
</organism>
<dbReference type="PANTHER" id="PTHR40132">
    <property type="entry name" value="PRE-MRNA-SPLICING FACTOR 38B"/>
    <property type="match status" value="1"/>
</dbReference>
<evidence type="ECO:0000313" key="3">
    <source>
        <dbReference type="Proteomes" id="UP000799767"/>
    </source>
</evidence>
<keyword evidence="3" id="KW-1185">Reference proteome</keyword>
<dbReference type="OrthoDB" id="2431475at2759"/>
<gene>
    <name evidence="2" type="ORF">BDY17DRAFT_320925</name>
</gene>
<accession>A0A6A6Q370</accession>
<evidence type="ECO:0000256" key="1">
    <source>
        <dbReference type="SAM" id="MobiDB-lite"/>
    </source>
</evidence>
<name>A0A6A6Q370_9PEZI</name>
<protein>
    <recommendedName>
        <fullName evidence="4">Pre-mRNA-splicing factor 38B</fullName>
    </recommendedName>
</protein>
<proteinExistence type="predicted"/>
<feature type="region of interest" description="Disordered" evidence="1">
    <location>
        <begin position="67"/>
        <end position="261"/>
    </location>
</feature>
<feature type="compositionally biased region" description="Basic and acidic residues" evidence="1">
    <location>
        <begin position="126"/>
        <end position="164"/>
    </location>
</feature>
<dbReference type="Proteomes" id="UP000799767">
    <property type="component" value="Unassembled WGS sequence"/>
</dbReference>
<dbReference type="PANTHER" id="PTHR40132:SF1">
    <property type="entry name" value="PRE-MRNA-SPLICING FACTOR 38B"/>
    <property type="match status" value="1"/>
</dbReference>
<evidence type="ECO:0000313" key="2">
    <source>
        <dbReference type="EMBL" id="KAF2486103.1"/>
    </source>
</evidence>
<feature type="compositionally biased region" description="Basic and acidic residues" evidence="1">
    <location>
        <begin position="67"/>
        <end position="77"/>
    </location>
</feature>
<dbReference type="AlphaFoldDB" id="A0A6A6Q370"/>
<sequence length="345" mass="38741">MPPLGEALDDDYVISLLKKDAEANQKRYLSAGLSSLHSPKSRGNAPKPNTRFLTHIIRDVDSHNAALKAKEEEESRAKLAGLRAEKRKRGPEVEAGSEKRRRGHDKPGRWQSVLGRASGGLGGRRKSVEQRSKRDSETSSREQAGSEHRSRDDKDERRRPGLKRDHSRRASNRSPHHRTERTRLTRSRSRSPLTAANGSAREKTQADSESDSSDAVLGPKPASRSRPRGRGAESSSAMDSRFDPSYNPKEDVDVEPEEDRDEWDMALEALRDRAKWRSQGADRLRAAGFTDEEIQKWKKGGEKDVTDVHWKGKGEGREWDRGKVADKSGRFDVQAAWASSKVPKK</sequence>
<feature type="compositionally biased region" description="Acidic residues" evidence="1">
    <location>
        <begin position="252"/>
        <end position="261"/>
    </location>
</feature>
<dbReference type="RefSeq" id="XP_033592672.1">
    <property type="nucleotide sequence ID" value="XM_033736532.1"/>
</dbReference>
<dbReference type="GeneID" id="54477534"/>
<dbReference type="EMBL" id="MU001632">
    <property type="protein sequence ID" value="KAF2486103.1"/>
    <property type="molecule type" value="Genomic_DNA"/>
</dbReference>